<dbReference type="PANTHER" id="PTHR11669:SF8">
    <property type="entry name" value="DNA POLYMERASE III SUBUNIT DELTA"/>
    <property type="match status" value="1"/>
</dbReference>
<dbReference type="GO" id="GO:0006261">
    <property type="term" value="P:DNA-templated DNA replication"/>
    <property type="evidence" value="ECO:0007669"/>
    <property type="project" value="TreeGrafter"/>
</dbReference>
<protein>
    <recommendedName>
        <fullName evidence="2">AAA+ ATPase domain-containing protein</fullName>
    </recommendedName>
</protein>
<evidence type="ECO:0000313" key="1">
    <source>
        <dbReference type="EMBL" id="SUZ75679.1"/>
    </source>
</evidence>
<reference evidence="1" key="1">
    <citation type="submission" date="2018-05" db="EMBL/GenBank/DDBJ databases">
        <authorList>
            <person name="Lanie J.A."/>
            <person name="Ng W.-L."/>
            <person name="Kazmierczak K.M."/>
            <person name="Andrzejewski T.M."/>
            <person name="Davidsen T.M."/>
            <person name="Wayne K.J."/>
            <person name="Tettelin H."/>
            <person name="Glass J.I."/>
            <person name="Rusch D."/>
            <person name="Podicherti R."/>
            <person name="Tsui H.-C.T."/>
            <person name="Winkler M.E."/>
        </authorList>
    </citation>
    <scope>NUCLEOTIDE SEQUENCE</scope>
</reference>
<dbReference type="InterPro" id="IPR027417">
    <property type="entry name" value="P-loop_NTPase"/>
</dbReference>
<sequence>MTGQRTVWERLSLIASSSQVGSAYLLTGPPGSGKEALALAFGRYLNCEAPDTLPCDRCPSCQRFKQLQHEKLKLVFPLPAPKKKTETEAEFDSSSLGLVAEAIKKKADDPFYKIQIPKANRILIQSIRDLRKTLYLKSDNTGRKMVLFFDAHLLSAGQGEAANALLKILEEPPGNTTLMLVTDHKELLLPTILSRCQHLGAPRLNDDFVGEWLLNNGANGDNVSLMIGLSSGNIHQARFLLEQPLAELIALLDKLVQTVTSENPDGWRSFTQTYAKLANQDPASFRFHFRLLSLWFRSACRLMRGMPDLLHKTELKPGMDTFVTAYPHADLFEVALSLEETASAIAQNLYMPLILINLLLDVQKILHS</sequence>
<dbReference type="AlphaFoldDB" id="A0A381QBB6"/>
<dbReference type="Gene3D" id="3.40.50.300">
    <property type="entry name" value="P-loop containing nucleotide triphosphate hydrolases"/>
    <property type="match status" value="1"/>
</dbReference>
<dbReference type="Pfam" id="PF13177">
    <property type="entry name" value="DNA_pol3_delta2"/>
    <property type="match status" value="1"/>
</dbReference>
<evidence type="ECO:0008006" key="2">
    <source>
        <dbReference type="Google" id="ProtNLM"/>
    </source>
</evidence>
<name>A0A381QBB6_9ZZZZ</name>
<gene>
    <name evidence="1" type="ORF">METZ01_LOCUS28533</name>
</gene>
<accession>A0A381QBB6</accession>
<proteinExistence type="predicted"/>
<dbReference type="EMBL" id="UINC01001254">
    <property type="protein sequence ID" value="SUZ75679.1"/>
    <property type="molecule type" value="Genomic_DNA"/>
</dbReference>
<organism evidence="1">
    <name type="scientific">marine metagenome</name>
    <dbReference type="NCBI Taxonomy" id="408172"/>
    <lineage>
        <taxon>unclassified sequences</taxon>
        <taxon>metagenomes</taxon>
        <taxon>ecological metagenomes</taxon>
    </lineage>
</organism>
<dbReference type="SUPFAM" id="SSF52540">
    <property type="entry name" value="P-loop containing nucleoside triphosphate hydrolases"/>
    <property type="match status" value="1"/>
</dbReference>
<dbReference type="PANTHER" id="PTHR11669">
    <property type="entry name" value="REPLICATION FACTOR C / DNA POLYMERASE III GAMMA-TAU SUBUNIT"/>
    <property type="match status" value="1"/>
</dbReference>
<dbReference type="InterPro" id="IPR050238">
    <property type="entry name" value="DNA_Rep/Repair_Clamp_Loader"/>
</dbReference>